<comment type="caution">
    <text evidence="2">The sequence shown here is derived from an EMBL/GenBank/DDBJ whole genome shotgun (WGS) entry which is preliminary data.</text>
</comment>
<protein>
    <recommendedName>
        <fullName evidence="4">Outer membrane beta-barrel protein</fullName>
    </recommendedName>
</protein>
<feature type="chain" id="PRO_5047041343" description="Outer membrane beta-barrel protein" evidence="1">
    <location>
        <begin position="27"/>
        <end position="399"/>
    </location>
</feature>
<gene>
    <name evidence="2" type="ORF">GCM10009096_25730</name>
</gene>
<organism evidence="2 3">
    <name type="scientific">Parasphingorhabdus litoris</name>
    <dbReference type="NCBI Taxonomy" id="394733"/>
    <lineage>
        <taxon>Bacteria</taxon>
        <taxon>Pseudomonadati</taxon>
        <taxon>Pseudomonadota</taxon>
        <taxon>Alphaproteobacteria</taxon>
        <taxon>Sphingomonadales</taxon>
        <taxon>Sphingomonadaceae</taxon>
        <taxon>Parasphingorhabdus</taxon>
    </lineage>
</organism>
<keyword evidence="1" id="KW-0732">Signal</keyword>
<accession>A0ABN1ARC2</accession>
<keyword evidence="3" id="KW-1185">Reference proteome</keyword>
<dbReference type="EMBL" id="BAAAEM010000003">
    <property type="protein sequence ID" value="GAA0482241.1"/>
    <property type="molecule type" value="Genomic_DNA"/>
</dbReference>
<evidence type="ECO:0000256" key="1">
    <source>
        <dbReference type="SAM" id="SignalP"/>
    </source>
</evidence>
<reference evidence="2 3" key="1">
    <citation type="journal article" date="2019" name="Int. J. Syst. Evol. Microbiol.">
        <title>The Global Catalogue of Microorganisms (GCM) 10K type strain sequencing project: providing services to taxonomists for standard genome sequencing and annotation.</title>
        <authorList>
            <consortium name="The Broad Institute Genomics Platform"/>
            <consortium name="The Broad Institute Genome Sequencing Center for Infectious Disease"/>
            <person name="Wu L."/>
            <person name="Ma J."/>
        </authorList>
    </citation>
    <scope>NUCLEOTIDE SEQUENCE [LARGE SCALE GENOMIC DNA]</scope>
    <source>
        <strain evidence="2 3">JCM 14162</strain>
    </source>
</reference>
<sequence length="399" mass="43192">MHKSIYYTSSLSLVVGTILCAAPAMAETEFVTDVAVGVGASTNPYLESGPVESTASGSISVAPRLRITEAATTFNLRGFARIEEYERDFRANNSFGVNGSVEHGLSERTEIRGRLGYRGSIVGVNDDFFNPPDVIDDNFLPPIADDIALNGLNQRRHSFQAGVGLSHSFSALDSISVDAGATAIRFADSAVQDEFNSFNQSIGYSRILSDRTSIGASAGFNQINYLGQRTGDSSIISPALNITHQISEDFTISASAGVSFARSKNLVGSTKSTDFSGSFDICRDKENNQLCFGASRQTLPTSFDGVRSQTSFNIGYSHKLNRDDNISLNGSYSRSSNSVSGISDDFDYLRTSVTYNHKFQERFTGFVSFGYSDSYQDAISRKANAQVSIGIRLTFGNNR</sequence>
<dbReference type="RefSeq" id="WP_229953387.1">
    <property type="nucleotide sequence ID" value="NZ_BAAAEM010000003.1"/>
</dbReference>
<dbReference type="Proteomes" id="UP001500713">
    <property type="component" value="Unassembled WGS sequence"/>
</dbReference>
<evidence type="ECO:0000313" key="2">
    <source>
        <dbReference type="EMBL" id="GAA0482241.1"/>
    </source>
</evidence>
<feature type="signal peptide" evidence="1">
    <location>
        <begin position="1"/>
        <end position="26"/>
    </location>
</feature>
<evidence type="ECO:0000313" key="3">
    <source>
        <dbReference type="Proteomes" id="UP001500713"/>
    </source>
</evidence>
<proteinExistence type="predicted"/>
<evidence type="ECO:0008006" key="4">
    <source>
        <dbReference type="Google" id="ProtNLM"/>
    </source>
</evidence>
<name>A0ABN1ARC2_9SPHN</name>
<dbReference type="SUPFAM" id="SSF56935">
    <property type="entry name" value="Porins"/>
    <property type="match status" value="1"/>
</dbReference>